<evidence type="ECO:0000256" key="1">
    <source>
        <dbReference type="SAM" id="Coils"/>
    </source>
</evidence>
<evidence type="ECO:0000256" key="2">
    <source>
        <dbReference type="SAM" id="Phobius"/>
    </source>
</evidence>
<keyword evidence="1" id="KW-0175">Coiled coil</keyword>
<name>A0ABV9KA92_9RHOB</name>
<accession>A0ABV9KA92</accession>
<comment type="caution">
    <text evidence="3">The sequence shown here is derived from an EMBL/GenBank/DDBJ whole genome shotgun (WGS) entry which is preliminary data.</text>
</comment>
<dbReference type="EMBL" id="JBHSGI010000001">
    <property type="protein sequence ID" value="MFC4666928.1"/>
    <property type="molecule type" value="Genomic_DNA"/>
</dbReference>
<feature type="transmembrane region" description="Helical" evidence="2">
    <location>
        <begin position="64"/>
        <end position="88"/>
    </location>
</feature>
<keyword evidence="2" id="KW-1133">Transmembrane helix</keyword>
<evidence type="ECO:0000313" key="4">
    <source>
        <dbReference type="Proteomes" id="UP001595973"/>
    </source>
</evidence>
<feature type="transmembrane region" description="Helical" evidence="2">
    <location>
        <begin position="280"/>
        <end position="302"/>
    </location>
</feature>
<feature type="coiled-coil region" evidence="1">
    <location>
        <begin position="247"/>
        <end position="281"/>
    </location>
</feature>
<evidence type="ECO:0008006" key="5">
    <source>
        <dbReference type="Google" id="ProtNLM"/>
    </source>
</evidence>
<keyword evidence="4" id="KW-1185">Reference proteome</keyword>
<feature type="transmembrane region" description="Helical" evidence="2">
    <location>
        <begin position="109"/>
        <end position="130"/>
    </location>
</feature>
<evidence type="ECO:0000313" key="3">
    <source>
        <dbReference type="EMBL" id="MFC4666928.1"/>
    </source>
</evidence>
<protein>
    <recommendedName>
        <fullName evidence="5">PhnA-like protein</fullName>
    </recommendedName>
</protein>
<reference evidence="4" key="1">
    <citation type="journal article" date="2019" name="Int. J. Syst. Evol. Microbiol.">
        <title>The Global Catalogue of Microorganisms (GCM) 10K type strain sequencing project: providing services to taxonomists for standard genome sequencing and annotation.</title>
        <authorList>
            <consortium name="The Broad Institute Genomics Platform"/>
            <consortium name="The Broad Institute Genome Sequencing Center for Infectious Disease"/>
            <person name="Wu L."/>
            <person name="Ma J."/>
        </authorList>
    </citation>
    <scope>NUCLEOTIDE SEQUENCE [LARGE SCALE GENOMIC DNA]</scope>
    <source>
        <strain evidence="4">CGMCC 4.7283</strain>
    </source>
</reference>
<feature type="transmembrane region" description="Helical" evidence="2">
    <location>
        <begin position="21"/>
        <end position="44"/>
    </location>
</feature>
<keyword evidence="2" id="KW-0472">Membrane</keyword>
<gene>
    <name evidence="3" type="ORF">ACFO5X_00050</name>
</gene>
<dbReference type="Proteomes" id="UP001595973">
    <property type="component" value="Unassembled WGS sequence"/>
</dbReference>
<proteinExistence type="predicted"/>
<sequence>MERTEAMTAASAPRHSHEGSYVDWPAILAGAVVAAAVGLLFAGFGGTLGLSSISAQEGEGAGTFGLILTALWLLVSTIAAYAAGGYIAGRMRRRVDSASADEVSARDGIHGMVVWAISLLLGGWLAAGAIGTAATAVNGAAQTAATAVGGIAQGAGTLAAGAADAASESGVLQNADPMDIINNRLLRGTGIEVQPNPELASGAASVMAEVARTGEITEDDKAYLAQLLAQNSNMTPEMANARVDQAVAQIVEMRDAAAAKLEEAEQAARDAAETARRATVLTGFAVAAALIIAFAASLWGAGIGGRHRDEGRLFGGFRSF</sequence>
<organism evidence="3 4">
    <name type="scientific">Seohaeicola nanhaiensis</name>
    <dbReference type="NCBI Taxonomy" id="1387282"/>
    <lineage>
        <taxon>Bacteria</taxon>
        <taxon>Pseudomonadati</taxon>
        <taxon>Pseudomonadota</taxon>
        <taxon>Alphaproteobacteria</taxon>
        <taxon>Rhodobacterales</taxon>
        <taxon>Roseobacteraceae</taxon>
        <taxon>Seohaeicola</taxon>
    </lineage>
</organism>
<dbReference type="RefSeq" id="WP_380714731.1">
    <property type="nucleotide sequence ID" value="NZ_JBHSGI010000001.1"/>
</dbReference>
<keyword evidence="2" id="KW-0812">Transmembrane</keyword>